<dbReference type="GO" id="GO:0000270">
    <property type="term" value="P:peptidoglycan metabolic process"/>
    <property type="evidence" value="ECO:0007669"/>
    <property type="project" value="InterPro"/>
</dbReference>
<dbReference type="EMBL" id="UGQE01000001">
    <property type="protein sequence ID" value="STZ09997.1"/>
    <property type="molecule type" value="Genomic_DNA"/>
</dbReference>
<dbReference type="SUPFAM" id="SSF48435">
    <property type="entry name" value="Bacterial muramidases"/>
    <property type="match status" value="1"/>
</dbReference>
<dbReference type="SUPFAM" id="SSF53955">
    <property type="entry name" value="Lysozyme-like"/>
    <property type="match status" value="1"/>
</dbReference>
<dbReference type="EC" id="4.2.2.-" evidence="5"/>
<dbReference type="InterPro" id="IPR000189">
    <property type="entry name" value="Transglyc_AS"/>
</dbReference>
<keyword evidence="5" id="KW-0456">Lyase</keyword>
<dbReference type="GO" id="GO:0008933">
    <property type="term" value="F:peptidoglycan lytic transglycosylase activity"/>
    <property type="evidence" value="ECO:0007669"/>
    <property type="project" value="InterPro"/>
</dbReference>
<name>A0A378R5S1_9GAMM</name>
<dbReference type="Proteomes" id="UP000255279">
    <property type="component" value="Unassembled WGS sequence"/>
</dbReference>
<evidence type="ECO:0000256" key="3">
    <source>
        <dbReference type="SAM" id="SignalP"/>
    </source>
</evidence>
<dbReference type="RefSeq" id="WP_078277155.1">
    <property type="nucleotide sequence ID" value="NZ_CAACXO010000057.1"/>
</dbReference>
<organism evidence="5 6">
    <name type="scientific">Moraxella caviae</name>
    <dbReference type="NCBI Taxonomy" id="34060"/>
    <lineage>
        <taxon>Bacteria</taxon>
        <taxon>Pseudomonadati</taxon>
        <taxon>Pseudomonadota</taxon>
        <taxon>Gammaproteobacteria</taxon>
        <taxon>Moraxellales</taxon>
        <taxon>Moraxellaceae</taxon>
        <taxon>Moraxella</taxon>
    </lineage>
</organism>
<dbReference type="InterPro" id="IPR023346">
    <property type="entry name" value="Lysozyme-like_dom_sf"/>
</dbReference>
<dbReference type="GO" id="GO:0042597">
    <property type="term" value="C:periplasmic space"/>
    <property type="evidence" value="ECO:0007669"/>
    <property type="project" value="InterPro"/>
</dbReference>
<dbReference type="PANTHER" id="PTHR37423">
    <property type="entry name" value="SOLUBLE LYTIC MUREIN TRANSGLYCOSYLASE-RELATED"/>
    <property type="match status" value="1"/>
</dbReference>
<dbReference type="PANTHER" id="PTHR37423:SF5">
    <property type="entry name" value="SOLUBLE LYTIC MUREIN TRANSGLYCOSYLASE"/>
    <property type="match status" value="1"/>
</dbReference>
<evidence type="ECO:0000256" key="1">
    <source>
        <dbReference type="ARBA" id="ARBA00007734"/>
    </source>
</evidence>
<feature type="domain" description="Transglycosylase SLT" evidence="4">
    <location>
        <begin position="539"/>
        <end position="638"/>
    </location>
</feature>
<dbReference type="Gene3D" id="1.10.530.10">
    <property type="match status" value="1"/>
</dbReference>
<feature type="signal peptide" evidence="3">
    <location>
        <begin position="1"/>
        <end position="43"/>
    </location>
</feature>
<evidence type="ECO:0000313" key="5">
    <source>
        <dbReference type="EMBL" id="STZ09997.1"/>
    </source>
</evidence>
<dbReference type="InterPro" id="IPR008258">
    <property type="entry name" value="Transglycosylase_SLT_dom_1"/>
</dbReference>
<evidence type="ECO:0000259" key="4">
    <source>
        <dbReference type="Pfam" id="PF01464"/>
    </source>
</evidence>
<evidence type="ECO:0000313" key="6">
    <source>
        <dbReference type="Proteomes" id="UP000255279"/>
    </source>
</evidence>
<proteinExistence type="inferred from homology"/>
<keyword evidence="2 3" id="KW-0732">Signal</keyword>
<dbReference type="GO" id="GO:0004553">
    <property type="term" value="F:hydrolase activity, hydrolyzing O-glycosyl compounds"/>
    <property type="evidence" value="ECO:0007669"/>
    <property type="project" value="InterPro"/>
</dbReference>
<protein>
    <submittedName>
        <fullName evidence="5">Soluble lytic murein transglycosylase</fullName>
        <ecNumber evidence="5">4.2.2.-</ecNumber>
    </submittedName>
</protein>
<reference evidence="5 6" key="1">
    <citation type="submission" date="2018-06" db="EMBL/GenBank/DDBJ databases">
        <authorList>
            <consortium name="Pathogen Informatics"/>
            <person name="Doyle S."/>
        </authorList>
    </citation>
    <scope>NUCLEOTIDE SEQUENCE [LARGE SCALE GENOMIC DNA]</scope>
    <source>
        <strain evidence="5 6">NCTC10293</strain>
    </source>
</reference>
<dbReference type="AlphaFoldDB" id="A0A378R5S1"/>
<dbReference type="Pfam" id="PF01464">
    <property type="entry name" value="SLT"/>
    <property type="match status" value="1"/>
</dbReference>
<accession>A0A378R5S1</accession>
<dbReference type="InterPro" id="IPR008939">
    <property type="entry name" value="Lytic_TGlycosylase_superhlx_U"/>
</dbReference>
<sequence length="688" mass="77287">MTNRATRFSSWRSANKRASGKSVLHLGLVSALCAGVLSQVACAQGNANDGSIYQFIDAERQKSSPSAMRDYEYSMAGSLFAVYPTYWRLNYNLSSQSPQTVNDFVRQYPSNVMSEKLAADYAETKAREGDYYSVREVAGSIENADASEACAIALGFNGAGDARALSQKPEVWLNTQVRQSLCDKLAHEMADNPRISRTDQHEQLIRMMRIDRRQLSSRQAPLDKSENILKLAGKLGLPISFDTLRSIRNDPNSFITRFNTEPFSEVNQYLYVYAISQLAHRSYGEAAMQLNYDINQDNHRHQRLLTDMARRYAWRSIAVKRMNMNTDDGFNMEAVTWFRNSLGEPFNYEEAEDYAQVAIHFSQWADVVNAISAMTAVQQEQRVWQYWLARGYEQTGKQSQARRIYNNLAKGVDYYGLLAKDRIGQRLTLNDIGGNAMPNISHKDEARVMQDQYFARAFLMMQNSVSAEHTGREWNWAVRKARLNNDNALALAAAKKAHDMGEYHRSIYAVDNMPNLKAAALSHPMPYQNSVMTYSRLVGIDPAWAYGIMRQESRFQPSARSHVGAGGLMQIMPGTANQIARGMGESTGSMNDPDTNIRYGTWFLNDLANRAGGQIAVATAGYNAGPGAARRWLPTYGTISADQYVEAIPYGETREYVKHVMENATIYSALMGANVPISQRMGVVSPRY</sequence>
<dbReference type="Gene3D" id="1.25.20.10">
    <property type="entry name" value="Bacterial muramidases"/>
    <property type="match status" value="1"/>
</dbReference>
<dbReference type="CDD" id="cd13401">
    <property type="entry name" value="Slt70-like"/>
    <property type="match status" value="1"/>
</dbReference>
<feature type="chain" id="PRO_5016722231" evidence="3">
    <location>
        <begin position="44"/>
        <end position="688"/>
    </location>
</feature>
<evidence type="ECO:0000256" key="2">
    <source>
        <dbReference type="ARBA" id="ARBA00022729"/>
    </source>
</evidence>
<dbReference type="OrthoDB" id="92254at2"/>
<dbReference type="GO" id="GO:0016020">
    <property type="term" value="C:membrane"/>
    <property type="evidence" value="ECO:0007669"/>
    <property type="project" value="InterPro"/>
</dbReference>
<comment type="similarity">
    <text evidence="1">Belongs to the transglycosylase Slt family.</text>
</comment>
<gene>
    <name evidence="5" type="primary">slt_2</name>
    <name evidence="5" type="ORF">NCTC10293_00318</name>
</gene>
<dbReference type="PROSITE" id="PS00922">
    <property type="entry name" value="TRANSGLYCOSYLASE"/>
    <property type="match status" value="1"/>
</dbReference>